<evidence type="ECO:0000313" key="2">
    <source>
        <dbReference type="EMBL" id="MPM25502.1"/>
    </source>
</evidence>
<dbReference type="EMBL" id="VSSQ01004512">
    <property type="protein sequence ID" value="MPM25502.1"/>
    <property type="molecule type" value="Genomic_DNA"/>
</dbReference>
<dbReference type="GO" id="GO:0016758">
    <property type="term" value="F:hexosyltransferase activity"/>
    <property type="evidence" value="ECO:0007669"/>
    <property type="project" value="UniProtKB-ARBA"/>
</dbReference>
<dbReference type="Pfam" id="PF00535">
    <property type="entry name" value="Glycos_transf_2"/>
    <property type="match status" value="1"/>
</dbReference>
<dbReference type="AlphaFoldDB" id="A0A644YA53"/>
<sequence>MNDSKKKIIKVSIITVSYNSAATIRDTFDSVLSQTYRDIEYIVVDGCSSDDTLNIVKEYAIKFNNSMRWVSEPDKGLYDAMNKGIQMATGDIIGFINSDDIYPRDNIISTIVECLLNNPEIESVYGDVKFVSAENSDKIVRYVRAKHFHPYRFRFGFMPPHPSFFTYHHIYKELGLFHENYIIAADYELLCRYLYKNNLRSKYLPLEIVRMKMGGKSTASLKSNYILNKEIVRACKENGIYTNMFLLSFKYIIKIFEFIFLK</sequence>
<evidence type="ECO:0000259" key="1">
    <source>
        <dbReference type="Pfam" id="PF00535"/>
    </source>
</evidence>
<dbReference type="PANTHER" id="PTHR22916">
    <property type="entry name" value="GLYCOSYLTRANSFERASE"/>
    <property type="match status" value="1"/>
</dbReference>
<dbReference type="Gene3D" id="3.90.550.10">
    <property type="entry name" value="Spore Coat Polysaccharide Biosynthesis Protein SpsA, Chain A"/>
    <property type="match status" value="1"/>
</dbReference>
<accession>A0A644YA53</accession>
<reference evidence="2" key="1">
    <citation type="submission" date="2019-08" db="EMBL/GenBank/DDBJ databases">
        <authorList>
            <person name="Kucharzyk K."/>
            <person name="Murdoch R.W."/>
            <person name="Higgins S."/>
            <person name="Loffler F."/>
        </authorList>
    </citation>
    <scope>NUCLEOTIDE SEQUENCE</scope>
</reference>
<dbReference type="CDD" id="cd06433">
    <property type="entry name" value="GT_2_WfgS_like"/>
    <property type="match status" value="1"/>
</dbReference>
<dbReference type="PANTHER" id="PTHR22916:SF3">
    <property type="entry name" value="UDP-GLCNAC:BETAGAL BETA-1,3-N-ACETYLGLUCOSAMINYLTRANSFERASE-LIKE PROTEIN 1"/>
    <property type="match status" value="1"/>
</dbReference>
<gene>
    <name evidence="2" type="ORF">SDC9_71997</name>
</gene>
<protein>
    <recommendedName>
        <fullName evidence="1">Glycosyltransferase 2-like domain-containing protein</fullName>
    </recommendedName>
</protein>
<organism evidence="2">
    <name type="scientific">bioreactor metagenome</name>
    <dbReference type="NCBI Taxonomy" id="1076179"/>
    <lineage>
        <taxon>unclassified sequences</taxon>
        <taxon>metagenomes</taxon>
        <taxon>ecological metagenomes</taxon>
    </lineage>
</organism>
<proteinExistence type="predicted"/>
<dbReference type="SUPFAM" id="SSF53448">
    <property type="entry name" value="Nucleotide-diphospho-sugar transferases"/>
    <property type="match status" value="1"/>
</dbReference>
<name>A0A644YA53_9ZZZZ</name>
<dbReference type="InterPro" id="IPR001173">
    <property type="entry name" value="Glyco_trans_2-like"/>
</dbReference>
<feature type="domain" description="Glycosyltransferase 2-like" evidence="1">
    <location>
        <begin position="12"/>
        <end position="117"/>
    </location>
</feature>
<dbReference type="InterPro" id="IPR029044">
    <property type="entry name" value="Nucleotide-diphossugar_trans"/>
</dbReference>
<comment type="caution">
    <text evidence="2">The sequence shown here is derived from an EMBL/GenBank/DDBJ whole genome shotgun (WGS) entry which is preliminary data.</text>
</comment>